<evidence type="ECO:0000256" key="1">
    <source>
        <dbReference type="ARBA" id="ARBA00022729"/>
    </source>
</evidence>
<keyword evidence="4" id="KW-1133">Transmembrane helix</keyword>
<protein>
    <recommendedName>
        <fullName evidence="5">Pectinesterase inhibitor domain-containing protein</fullName>
    </recommendedName>
</protein>
<dbReference type="STRING" id="3750.A0A498IDA0"/>
<evidence type="ECO:0000256" key="4">
    <source>
        <dbReference type="SAM" id="Phobius"/>
    </source>
</evidence>
<dbReference type="GO" id="GO:0004857">
    <property type="term" value="F:enzyme inhibitor activity"/>
    <property type="evidence" value="ECO:0007669"/>
    <property type="project" value="InterPro"/>
</dbReference>
<comment type="caution">
    <text evidence="6">The sequence shown here is derived from an EMBL/GenBank/DDBJ whole genome shotgun (WGS) entry which is preliminary data.</text>
</comment>
<dbReference type="Pfam" id="PF04043">
    <property type="entry name" value="PMEI"/>
    <property type="match status" value="1"/>
</dbReference>
<dbReference type="InterPro" id="IPR035513">
    <property type="entry name" value="Invertase/methylesterase_inhib"/>
</dbReference>
<dbReference type="CDD" id="cd15796">
    <property type="entry name" value="CIF_like"/>
    <property type="match status" value="1"/>
</dbReference>
<dbReference type="Proteomes" id="UP000290289">
    <property type="component" value="Chromosome 13"/>
</dbReference>
<keyword evidence="4" id="KW-0812">Transmembrane</keyword>
<dbReference type="PANTHER" id="PTHR36710">
    <property type="entry name" value="PECTINESTERASE INHIBITOR-LIKE"/>
    <property type="match status" value="1"/>
</dbReference>
<dbReference type="InterPro" id="IPR052421">
    <property type="entry name" value="PCW_Enzyme_Inhibitor"/>
</dbReference>
<organism evidence="6 7">
    <name type="scientific">Malus domestica</name>
    <name type="common">Apple</name>
    <name type="synonym">Pyrus malus</name>
    <dbReference type="NCBI Taxonomy" id="3750"/>
    <lineage>
        <taxon>Eukaryota</taxon>
        <taxon>Viridiplantae</taxon>
        <taxon>Streptophyta</taxon>
        <taxon>Embryophyta</taxon>
        <taxon>Tracheophyta</taxon>
        <taxon>Spermatophyta</taxon>
        <taxon>Magnoliopsida</taxon>
        <taxon>eudicotyledons</taxon>
        <taxon>Gunneridae</taxon>
        <taxon>Pentapetalae</taxon>
        <taxon>rosids</taxon>
        <taxon>fabids</taxon>
        <taxon>Rosales</taxon>
        <taxon>Rosaceae</taxon>
        <taxon>Amygdaloideae</taxon>
        <taxon>Maleae</taxon>
        <taxon>Malus</taxon>
    </lineage>
</organism>
<evidence type="ECO:0000259" key="5">
    <source>
        <dbReference type="SMART" id="SM00856"/>
    </source>
</evidence>
<accession>A0A498IDA0</accession>
<evidence type="ECO:0000256" key="2">
    <source>
        <dbReference type="ARBA" id="ARBA00023157"/>
    </source>
</evidence>
<keyword evidence="7" id="KW-1185">Reference proteome</keyword>
<evidence type="ECO:0000256" key="3">
    <source>
        <dbReference type="ARBA" id="ARBA00038471"/>
    </source>
</evidence>
<proteinExistence type="inferred from homology"/>
<evidence type="ECO:0000313" key="6">
    <source>
        <dbReference type="EMBL" id="RXH80112.1"/>
    </source>
</evidence>
<dbReference type="SMART" id="SM00856">
    <property type="entry name" value="PMEI"/>
    <property type="match status" value="1"/>
</dbReference>
<keyword evidence="1" id="KW-0732">Signal</keyword>
<gene>
    <name evidence="6" type="ORF">DVH24_041259</name>
</gene>
<sequence>MLLHCRVFFPMDANLITPNMPENQKPQSLRRFLVRSDNPSLDAKDVTELALIMIDMPQLKAGEDTEAASSALINGDPRSAHDRLLNTIHEADLCDEQFAGSSNPLPGFYKAVHDSGTVVALLPMLLHCRVFFPMDANLITPNMPENQKPQSLRGFLVRSDNPSLDAKDVTELAFIMIDMPQLKAGEDTEAASSALINGDPRSAHDRLLNTIHEADLCDEQFAGSSNPLPGFYKAVHDSGTVALKMKKSLISLTLIFVVQIILLPIIHCRIIFPMDAALVDQTCKQTPNFDLCETLLRSDPRSLNAEDAKGLASIMVDIVQAKATKSMDKINDLLNKSPVKNQALFTSCIDNYNTIIDDDIPQASEAFSNDDNITAEDRLKDVTFEVDLCDKQFSGLSNPLKDVNKDVHDAASIAAAIADKLP</sequence>
<name>A0A498IDA0_MALDO</name>
<dbReference type="EMBL" id="RDQH01000339">
    <property type="protein sequence ID" value="RXH80112.1"/>
    <property type="molecule type" value="Genomic_DNA"/>
</dbReference>
<keyword evidence="4" id="KW-0472">Membrane</keyword>
<keyword evidence="2" id="KW-1015">Disulfide bond</keyword>
<dbReference type="Gene3D" id="1.20.140.40">
    <property type="entry name" value="Invertase/pectin methylesterase inhibitor family protein"/>
    <property type="match status" value="1"/>
</dbReference>
<dbReference type="SUPFAM" id="SSF101148">
    <property type="entry name" value="Plant invertase/pectin methylesterase inhibitor"/>
    <property type="match status" value="1"/>
</dbReference>
<dbReference type="AlphaFoldDB" id="A0A498IDA0"/>
<dbReference type="PANTHER" id="PTHR36710:SF13">
    <property type="entry name" value="PUTATIVE-RELATED"/>
    <property type="match status" value="1"/>
</dbReference>
<evidence type="ECO:0000313" key="7">
    <source>
        <dbReference type="Proteomes" id="UP000290289"/>
    </source>
</evidence>
<comment type="similarity">
    <text evidence="3">Belongs to the PMEI family.</text>
</comment>
<reference evidence="6 7" key="1">
    <citation type="submission" date="2018-10" db="EMBL/GenBank/DDBJ databases">
        <title>A high-quality apple genome assembly.</title>
        <authorList>
            <person name="Hu J."/>
        </authorList>
    </citation>
    <scope>NUCLEOTIDE SEQUENCE [LARGE SCALE GENOMIC DNA]</scope>
    <source>
        <strain evidence="7">cv. HFTH1</strain>
        <tissue evidence="6">Young leaf</tissue>
    </source>
</reference>
<feature type="transmembrane region" description="Helical" evidence="4">
    <location>
        <begin position="249"/>
        <end position="272"/>
    </location>
</feature>
<dbReference type="InterPro" id="IPR034087">
    <property type="entry name" value="C/VIF1"/>
</dbReference>
<dbReference type="InterPro" id="IPR006501">
    <property type="entry name" value="Pectinesterase_inhib_dom"/>
</dbReference>
<feature type="domain" description="Pectinesterase inhibitor" evidence="5">
    <location>
        <begin position="274"/>
        <end position="417"/>
    </location>
</feature>
<dbReference type="NCBIfam" id="TIGR01614">
    <property type="entry name" value="PME_inhib"/>
    <property type="match status" value="1"/>
</dbReference>